<dbReference type="AlphaFoldDB" id="A0A8R1EAZ2"/>
<accession>A0A8R1EAZ2</accession>
<dbReference type="EnsemblMetazoa" id="CJA27781.1">
    <property type="protein sequence ID" value="CJA27781.1"/>
    <property type="gene ID" value="WBGene00183354"/>
</dbReference>
<protein>
    <submittedName>
        <fullName evidence="1">Uncharacterized protein</fullName>
    </submittedName>
</protein>
<proteinExistence type="predicted"/>
<evidence type="ECO:0000313" key="2">
    <source>
        <dbReference type="Proteomes" id="UP000005237"/>
    </source>
</evidence>
<name>A0A8R1EAZ2_CAEJA</name>
<evidence type="ECO:0000313" key="1">
    <source>
        <dbReference type="EnsemblMetazoa" id="CJA27781.1"/>
    </source>
</evidence>
<reference evidence="2" key="1">
    <citation type="submission" date="2010-08" db="EMBL/GenBank/DDBJ databases">
        <authorList>
            <consortium name="Caenorhabditis japonica Sequencing Consortium"/>
            <person name="Wilson R.K."/>
        </authorList>
    </citation>
    <scope>NUCLEOTIDE SEQUENCE [LARGE SCALE GENOMIC DNA]</scope>
    <source>
        <strain evidence="2">DF5081</strain>
    </source>
</reference>
<dbReference type="Proteomes" id="UP000005237">
    <property type="component" value="Unassembled WGS sequence"/>
</dbReference>
<sequence length="67" mass="7627">MLASTPVQMRPKHAQRLMKHCDTCVKRTFPRDVENASAASNYHMYCHVATSFLVYKQPLGILIDSSM</sequence>
<organism evidence="1 2">
    <name type="scientific">Caenorhabditis japonica</name>
    <dbReference type="NCBI Taxonomy" id="281687"/>
    <lineage>
        <taxon>Eukaryota</taxon>
        <taxon>Metazoa</taxon>
        <taxon>Ecdysozoa</taxon>
        <taxon>Nematoda</taxon>
        <taxon>Chromadorea</taxon>
        <taxon>Rhabditida</taxon>
        <taxon>Rhabditina</taxon>
        <taxon>Rhabditomorpha</taxon>
        <taxon>Rhabditoidea</taxon>
        <taxon>Rhabditidae</taxon>
        <taxon>Peloderinae</taxon>
        <taxon>Caenorhabditis</taxon>
    </lineage>
</organism>
<reference evidence="1" key="2">
    <citation type="submission" date="2022-06" db="UniProtKB">
        <authorList>
            <consortium name="EnsemblMetazoa"/>
        </authorList>
    </citation>
    <scope>IDENTIFICATION</scope>
    <source>
        <strain evidence="1">DF5081</strain>
    </source>
</reference>
<keyword evidence="2" id="KW-1185">Reference proteome</keyword>